<dbReference type="AlphaFoldDB" id="A0A3B7MDW2"/>
<evidence type="ECO:0000313" key="5">
    <source>
        <dbReference type="Proteomes" id="UP000263900"/>
    </source>
</evidence>
<dbReference type="Pfam" id="PF17899">
    <property type="entry name" value="Peptidase_M61_N"/>
    <property type="match status" value="1"/>
</dbReference>
<keyword evidence="1" id="KW-0732">Signal</keyword>
<dbReference type="KEGG" id="pseg:D3H65_00390"/>
<dbReference type="SUPFAM" id="SSF55486">
    <property type="entry name" value="Metalloproteases ('zincins'), catalytic domain"/>
    <property type="match status" value="1"/>
</dbReference>
<evidence type="ECO:0000259" key="3">
    <source>
        <dbReference type="Pfam" id="PF17899"/>
    </source>
</evidence>
<dbReference type="EMBL" id="CP032157">
    <property type="protein sequence ID" value="AXY72528.1"/>
    <property type="molecule type" value="Genomic_DNA"/>
</dbReference>
<gene>
    <name evidence="4" type="ORF">D3H65_00390</name>
</gene>
<dbReference type="OrthoDB" id="9778516at2"/>
<proteinExistence type="predicted"/>
<protein>
    <submittedName>
        <fullName evidence="4">M61 family peptidase</fullName>
    </submittedName>
</protein>
<dbReference type="InterPro" id="IPR007963">
    <property type="entry name" value="Peptidase_M61_catalytic"/>
</dbReference>
<dbReference type="Gene3D" id="1.10.390.10">
    <property type="entry name" value="Neutral Protease Domain 2"/>
    <property type="match status" value="1"/>
</dbReference>
<dbReference type="Proteomes" id="UP000263900">
    <property type="component" value="Chromosome"/>
</dbReference>
<dbReference type="Pfam" id="PF05299">
    <property type="entry name" value="Peptidase_M61"/>
    <property type="match status" value="1"/>
</dbReference>
<feature type="signal peptide" evidence="1">
    <location>
        <begin position="1"/>
        <end position="20"/>
    </location>
</feature>
<dbReference type="PIRSF" id="PIRSF016493">
    <property type="entry name" value="Glycyl_aminpptds"/>
    <property type="match status" value="1"/>
</dbReference>
<organism evidence="4 5">
    <name type="scientific">Paraflavitalea soli</name>
    <dbReference type="NCBI Taxonomy" id="2315862"/>
    <lineage>
        <taxon>Bacteria</taxon>
        <taxon>Pseudomonadati</taxon>
        <taxon>Bacteroidota</taxon>
        <taxon>Chitinophagia</taxon>
        <taxon>Chitinophagales</taxon>
        <taxon>Chitinophagaceae</taxon>
        <taxon>Paraflavitalea</taxon>
    </lineage>
</organism>
<evidence type="ECO:0000256" key="1">
    <source>
        <dbReference type="SAM" id="SignalP"/>
    </source>
</evidence>
<dbReference type="InterPro" id="IPR027268">
    <property type="entry name" value="Peptidase_M4/M1_CTD_sf"/>
</dbReference>
<evidence type="ECO:0000313" key="4">
    <source>
        <dbReference type="EMBL" id="AXY72528.1"/>
    </source>
</evidence>
<dbReference type="InterPro" id="IPR024191">
    <property type="entry name" value="Peptidase_M61"/>
</dbReference>
<accession>A0A3B7MDW2</accession>
<dbReference type="RefSeq" id="WP_119048366.1">
    <property type="nucleotide sequence ID" value="NZ_CP032157.1"/>
</dbReference>
<keyword evidence="5" id="KW-1185">Reference proteome</keyword>
<evidence type="ECO:0000259" key="2">
    <source>
        <dbReference type="Pfam" id="PF05299"/>
    </source>
</evidence>
<dbReference type="Gene3D" id="2.60.40.3650">
    <property type="match status" value="1"/>
</dbReference>
<feature type="chain" id="PRO_5017832464" evidence="1">
    <location>
        <begin position="21"/>
        <end position="504"/>
    </location>
</feature>
<sequence length="504" mass="57655">MTRRITLTLSICLINLIATAQQLHFTVSMEQPANHYFHVELRCSAIKDTATDFKMPVWTPGYYQRMDYAKNVEHFTVKNAAGDTIPWHMSAGNTWHISHQKQAAFTISYDVKTVRLFVGTPYIDEERAFIRPAGVFIHPAGRINLPATVQIKPYTGWNNVATGLDSVPGRSFTYTASNFDVLYDSPFLIGNLEELPAFTVRGISHRFIGYELGDFDRQAFMNDLKKIITTATDLIGDIPYKHYTFLSISPRGMGGIEQLNSTAISFSGESQNDTASRIRALNFLAHEYFHHYNVKRIRPIELGPFDYDNGSRTNQLWVSEGLSVYYEYLIVKRAGLSTEEDLLNAFTGNIKAFEKGIGKRYQSLQQASYETWSDGPFGRKDDKENKTISYYDKGPVVGMLFDFTIRQKTNNKKSLDDVMRTLYKEYYQKKQRGFTEEELRQVITKIAGDPLTELFDYVYTTKELDYTKYLGYAGLSMDTSTYKITRLPNPTSLQKKIVSSWLGE</sequence>
<dbReference type="InterPro" id="IPR040756">
    <property type="entry name" value="Peptidase_M61_N"/>
</dbReference>
<feature type="domain" description="Peptidase M61 catalytic" evidence="2">
    <location>
        <begin position="281"/>
        <end position="397"/>
    </location>
</feature>
<reference evidence="4 5" key="1">
    <citation type="submission" date="2018-09" db="EMBL/GenBank/DDBJ databases">
        <title>Genome sequencing of strain 6GH32-13.</title>
        <authorList>
            <person name="Weon H.-Y."/>
            <person name="Heo J."/>
            <person name="Kwon S.-W."/>
        </authorList>
    </citation>
    <scope>NUCLEOTIDE SEQUENCE [LARGE SCALE GENOMIC DNA]</scope>
    <source>
        <strain evidence="4 5">5GH32-13</strain>
    </source>
</reference>
<name>A0A3B7MDW2_9BACT</name>
<feature type="domain" description="Peptidase M61 N-terminal" evidence="3">
    <location>
        <begin position="24"/>
        <end position="191"/>
    </location>
</feature>